<evidence type="ECO:0000256" key="12">
    <source>
        <dbReference type="ARBA" id="ARBA00022837"/>
    </source>
</evidence>
<dbReference type="GeneID" id="102513390"/>
<dbReference type="Gene3D" id="2.10.25.10">
    <property type="entry name" value="Laminin"/>
    <property type="match status" value="3"/>
</dbReference>
<evidence type="ECO:0000256" key="10">
    <source>
        <dbReference type="ARBA" id="ARBA00022729"/>
    </source>
</evidence>
<keyword evidence="10 28" id="KW-0732">Signal</keyword>
<dbReference type="Gene3D" id="2.60.40.10">
    <property type="entry name" value="Immunoglobulins"/>
    <property type="match status" value="4"/>
</dbReference>
<dbReference type="GO" id="GO:0033627">
    <property type="term" value="P:cell adhesion mediated by integrin"/>
    <property type="evidence" value="ECO:0007669"/>
    <property type="project" value="TreeGrafter"/>
</dbReference>
<dbReference type="InterPro" id="IPR012896">
    <property type="entry name" value="Integrin_bsu_tail"/>
</dbReference>
<dbReference type="Gene3D" id="4.10.1240.30">
    <property type="match status" value="1"/>
</dbReference>
<evidence type="ECO:0000256" key="21">
    <source>
        <dbReference type="ARBA" id="ARBA00023170"/>
    </source>
</evidence>
<organism evidence="30 31">
    <name type="scientific">Camelus ferus</name>
    <name type="common">Wild bactrian camel</name>
    <name type="synonym">Camelus bactrianus ferus</name>
    <dbReference type="NCBI Taxonomy" id="419612"/>
    <lineage>
        <taxon>Eukaryota</taxon>
        <taxon>Metazoa</taxon>
        <taxon>Chordata</taxon>
        <taxon>Craniata</taxon>
        <taxon>Vertebrata</taxon>
        <taxon>Euteleostomi</taxon>
        <taxon>Mammalia</taxon>
        <taxon>Eutheria</taxon>
        <taxon>Laurasiatheria</taxon>
        <taxon>Artiodactyla</taxon>
        <taxon>Tylopoda</taxon>
        <taxon>Camelidae</taxon>
        <taxon>Camelus</taxon>
    </lineage>
</organism>
<dbReference type="FunFam" id="2.60.40.10:FF:000452">
    <property type="entry name" value="Integrin beta"/>
    <property type="match status" value="1"/>
</dbReference>
<feature type="region of interest" description="Disordered" evidence="26">
    <location>
        <begin position="1400"/>
        <end position="1439"/>
    </location>
</feature>
<dbReference type="FunFam" id="2.60.40.10:FF:000424">
    <property type="entry name" value="Integrin beta"/>
    <property type="match status" value="1"/>
</dbReference>
<keyword evidence="20" id="KW-1015">Disulfide bond</keyword>
<dbReference type="SMART" id="SM00060">
    <property type="entry name" value="FN3"/>
    <property type="match status" value="4"/>
</dbReference>
<dbReference type="PANTHER" id="PTHR10082">
    <property type="entry name" value="INTEGRIN BETA SUBUNIT"/>
    <property type="match status" value="1"/>
</dbReference>
<dbReference type="FunFam" id="3.40.50.410:FF:000036">
    <property type="entry name" value="Integrin beta"/>
    <property type="match status" value="1"/>
</dbReference>
<dbReference type="InterPro" id="IPR057243">
    <property type="entry name" value="Integrin_I-EGF_CS"/>
</dbReference>
<evidence type="ECO:0000256" key="15">
    <source>
        <dbReference type="ARBA" id="ARBA00022949"/>
    </source>
</evidence>
<feature type="transmembrane region" description="Helical" evidence="27">
    <location>
        <begin position="712"/>
        <end position="734"/>
    </location>
</feature>
<dbReference type="CTD" id="3691"/>
<evidence type="ECO:0000313" key="30">
    <source>
        <dbReference type="Proteomes" id="UP000694856"/>
    </source>
</evidence>
<dbReference type="GO" id="GO:0098609">
    <property type="term" value="P:cell-cell adhesion"/>
    <property type="evidence" value="ECO:0007669"/>
    <property type="project" value="TreeGrafter"/>
</dbReference>
<dbReference type="FunFam" id="2.10.25.10:FF:000212">
    <property type="entry name" value="Integrin beta"/>
    <property type="match status" value="1"/>
</dbReference>
<dbReference type="SUPFAM" id="SSF69687">
    <property type="entry name" value="Integrin beta tail domain"/>
    <property type="match status" value="1"/>
</dbReference>
<dbReference type="InterPro" id="IPR013783">
    <property type="entry name" value="Ig-like_fold"/>
</dbReference>
<dbReference type="InterPro" id="IPR040622">
    <property type="entry name" value="EGF_integrin_1"/>
</dbReference>
<dbReference type="PROSITE" id="PS50853">
    <property type="entry name" value="FN3"/>
    <property type="match status" value="4"/>
</dbReference>
<dbReference type="Gene3D" id="3.30.1680.10">
    <property type="entry name" value="ligand-binding face of the semaphorins, domain 2"/>
    <property type="match status" value="1"/>
</dbReference>
<evidence type="ECO:0000256" key="19">
    <source>
        <dbReference type="ARBA" id="ARBA00023139"/>
    </source>
</evidence>
<dbReference type="InterPro" id="IPR012013">
    <property type="entry name" value="Integrin_bsu-4"/>
</dbReference>
<protein>
    <recommendedName>
        <fullName evidence="25">Integrin beta</fullName>
    </recommendedName>
</protein>
<accession>A0A8B8R3W5</accession>
<comment type="subcellular location">
    <subcellularLocation>
        <location evidence="2">Cell junction</location>
        <location evidence="2">Focal adhesion</location>
    </subcellularLocation>
    <subcellularLocation>
        <location evidence="24">Cell junction</location>
        <location evidence="24">Hemidesmosome</location>
    </subcellularLocation>
    <subcellularLocation>
        <location evidence="1">Cell membrane</location>
        <topology evidence="1">Lipid-anchor</topology>
    </subcellularLocation>
    <subcellularLocation>
        <location evidence="3 25">Cell membrane</location>
        <topology evidence="3 25">Single-pass type I membrane protein</topology>
    </subcellularLocation>
</comment>
<dbReference type="Pfam" id="PF23106">
    <property type="entry name" value="EGF_Teneurin"/>
    <property type="match status" value="1"/>
</dbReference>
<dbReference type="Gene3D" id="2.60.40.2030">
    <property type="match status" value="1"/>
</dbReference>
<keyword evidence="19" id="KW-0564">Palmitate</keyword>
<dbReference type="FunFam" id="2.60.40.2030:FF:000004">
    <property type="entry name" value="Integrin beta"/>
    <property type="match status" value="1"/>
</dbReference>
<dbReference type="InterPro" id="IPR036116">
    <property type="entry name" value="FN3_sf"/>
</dbReference>
<feature type="signal peptide" evidence="28">
    <location>
        <begin position="1"/>
        <end position="27"/>
    </location>
</feature>
<dbReference type="PROSITE" id="PS00243">
    <property type="entry name" value="I_EGF_1"/>
    <property type="match status" value="2"/>
</dbReference>
<dbReference type="RefSeq" id="XP_032312707.1">
    <property type="nucleotide sequence ID" value="XM_032456816.1"/>
</dbReference>
<dbReference type="PIRSF" id="PIRSF002513">
    <property type="entry name" value="Integrin_B4"/>
    <property type="match status" value="1"/>
</dbReference>
<dbReference type="GO" id="GO:0046872">
    <property type="term" value="F:metal ion binding"/>
    <property type="evidence" value="ECO:0007669"/>
    <property type="project" value="UniProtKB-KW"/>
</dbReference>
<dbReference type="PRINTS" id="PR01186">
    <property type="entry name" value="INTEGRINB"/>
</dbReference>
<dbReference type="InterPro" id="IPR036465">
    <property type="entry name" value="vWFA_dom_sf"/>
</dbReference>
<evidence type="ECO:0000256" key="9">
    <source>
        <dbReference type="ARBA" id="ARBA00022723"/>
    </source>
</evidence>
<keyword evidence="14 25" id="KW-0130">Cell adhesion</keyword>
<evidence type="ECO:0000256" key="27">
    <source>
        <dbReference type="SAM" id="Phobius"/>
    </source>
</evidence>
<evidence type="ECO:0000256" key="26">
    <source>
        <dbReference type="SAM" id="MobiDB-lite"/>
    </source>
</evidence>
<dbReference type="InterPro" id="IPR000742">
    <property type="entry name" value="EGF"/>
</dbReference>
<evidence type="ECO:0000256" key="7">
    <source>
        <dbReference type="ARBA" id="ARBA00022553"/>
    </source>
</evidence>
<dbReference type="Pfam" id="PF18372">
    <property type="entry name" value="I-EGF_1"/>
    <property type="match status" value="1"/>
</dbReference>
<sequence>MAGLHSSPWTRLLLAALLSLSVPGAMANRCKKAQVKSCTECIRVDKDCAYCADEMFKERRCNTHAELLAAGCRQESVVVMESSFEITEETLIDTTLRRSQVSPQGLRVRLRPGEEQHFELQVFEPLESPMDLYILMDFSNSMSDDLDNLKKMGQDLAQVLRQLTSDYTIGFGKFVDKVSVPQTDMRPEKLKEPWPNSDPPFSFKNVISLTEDVEEFRSKLKEERISGNLDAPEGGFDAILQTAVCTGDIGWRPDSTHLLVFSTESAFHYEADGANVLAGIMKRNDEECHLDATGTYTQYRAQDYPSVPTLVRLLGQHNIIPIFAVTNYSYSYYEKLSSYFPVSSLGVLQEDSSNIVELLQDAFNRIRSNLDIRALESPRGLRTEVTSKMFQKTDTGSFLIRRGEVGTYQVQLRAIEDLDGTHVCQLPEADQKGNIHLKPSFSNGLRMDVDIICDLCACELQKEEQSPRCSSHGDFMCGQCVCNEGWSGKTCNCRTGSLSDLEPCLREGEDKPCSGRGECQCGHCVCYGEGRYEGPFCEYDNFQCPRTSGFLCNDRGRCSMGQCECEPGWTGLSCDCPLSNATCIDSNGGICNGRGYCECGRCHCNQQSLYTDTTCEINYSAIRLGLCEDLRSCVQCQAWGTGEKKGRTCKECSFKVKMVDELKKAEEVVEYCSFRDEDDDCTYSYTVEGDGAPGPNSTVLVQRRKDCPPGTFWWLIPLLIFLLLLLALLLLLCWKYCACCKACLALLPCCNRGHMVGFKEDHYMLRENLMASDHLDTPMLRSGNLKGRDTVRWKITNNVQRPGFASHAASINPTELVPYGLSLRLARLCTENLLKPDTRECDQLRQEVEENLNEVYRQITGVHKLQQTKFRQQPNAGKKQDHTIVDTVLTAPRSAKQALLKLTEKHVEQGAFHELKVAPGYYTLTADQDARGMVEFQERVELVDVRVPLFIRPEDDDEKQLLVEAIDVPVGTATLGRRLVNITIIKEQASGIVSFEQPEYLVSGGEHVARIPVVRRIQDNGKSQVSYRTQDNTAQGNRDYIPAEGELLFQPGETKKELHVKLLELQEMDSLLRGRQTRRFYIQLSNPKFGARLGQPQSATVIIGNRDELDLNFMSQTLSSPPPPRGELGAPQNPNAKATGSRKIHFNWLPPPGKPTGYRVKYWIQGDSESEAHLLDSKVPSVELTNLYPYCDYEMKVCAYGAQGEGPYSSLVSCRTHQEVPSEPGRLAFNVVSSTVTQLSWAEPAETNGEITAYEVCYGLVNEDNRPIGPMKKVLVDGPKRRTLLIENLRESQPYRYTVKARNGAGWGPEREAIINLATQPKRPMSIPIIPDIPIVDAQSGEDYESFLMYSDDVLRSPASSQRPSVSDDTGSGWKFEPLLGEELDLRRITWRLPPELIPRLSASSRGSSDAAEPPRAPPNDGTGGARGAGGEGEHLVNGRMDFAFPGSANSLHRMTVSNAAYGTHLSPHLPHRVLSTSSTLTRDYHSLTRTEHSHSTTLPRDYSTLTSLSSQSLPPIWEDGRSRLPLSWALGSRSRAQMKGFPRSGDSRDSIILAGQPAAPSWGPGRAHTHSEDIREVLGGLDRVLQDSRLAAGVPNTPTRLVFSALGPTSLKVSWQEPQCDRVLQGYSVEYQLLNGGELHRLSIPSPSQTAVVVEDLLPNHSYVFRVRAQSQEGWGPEREGVITIESQVHPQSPLCPLPGSAFTLSTPSAPGPLVFTALSPDSLQLSWERPRRPDGDILGYLVTCEMAHGGEPATTFLVDGDSPESRLTVPGLSENVPYKFKVQAKTTQGFGPEREGIITIESQDGGPCPQLGSHAGPFQHLLPGEYSTITSTHTSTAEPFLLDGLTLGSQHLEATGSLTRHVTQEFVSRTLTTSGTLSTQVDQQFFQT</sequence>
<dbReference type="Pfam" id="PF07965">
    <property type="entry name" value="Integrin_B_tail"/>
    <property type="match status" value="1"/>
</dbReference>
<feature type="domain" description="Fibronectin type-III" evidence="29">
    <location>
        <begin position="1223"/>
        <end position="1322"/>
    </location>
</feature>
<keyword evidence="5" id="KW-1003">Cell membrane</keyword>
<dbReference type="CDD" id="cd00063">
    <property type="entry name" value="FN3"/>
    <property type="match status" value="4"/>
</dbReference>
<dbReference type="GO" id="GO:0031581">
    <property type="term" value="P:hemidesmosome assembly"/>
    <property type="evidence" value="ECO:0007669"/>
    <property type="project" value="InterPro"/>
</dbReference>
<keyword evidence="17 25" id="KW-0401">Integrin</keyword>
<dbReference type="FunFam" id="2.10.25.10:FF:000287">
    <property type="entry name" value="Integrin beta"/>
    <property type="match status" value="1"/>
</dbReference>
<keyword evidence="23" id="KW-0449">Lipoprotein</keyword>
<evidence type="ECO:0000256" key="24">
    <source>
        <dbReference type="ARBA" id="ARBA00060371"/>
    </source>
</evidence>
<dbReference type="GO" id="GO:0005178">
    <property type="term" value="F:integrin binding"/>
    <property type="evidence" value="ECO:0007669"/>
    <property type="project" value="TreeGrafter"/>
</dbReference>
<dbReference type="Gene3D" id="2.60.40.1510">
    <property type="entry name" value="ntegrin, alpha v. Chain A, domain 3"/>
    <property type="match status" value="1"/>
</dbReference>
<dbReference type="RefSeq" id="XP_032312708.1">
    <property type="nucleotide sequence ID" value="XM_032456817.1"/>
</dbReference>
<dbReference type="GO" id="GO:0009986">
    <property type="term" value="C:cell surface"/>
    <property type="evidence" value="ECO:0007669"/>
    <property type="project" value="TreeGrafter"/>
</dbReference>
<name>A0A8B8R3W5_CAMFR</name>
<dbReference type="PROSITE" id="PS00022">
    <property type="entry name" value="EGF_1"/>
    <property type="match status" value="1"/>
</dbReference>
<dbReference type="Pfam" id="PF17205">
    <property type="entry name" value="PSI_integrin"/>
    <property type="match status" value="1"/>
</dbReference>
<evidence type="ECO:0000256" key="14">
    <source>
        <dbReference type="ARBA" id="ARBA00022889"/>
    </source>
</evidence>
<evidence type="ECO:0000256" key="25">
    <source>
        <dbReference type="RuleBase" id="RU000633"/>
    </source>
</evidence>
<dbReference type="SUPFAM" id="SSF57196">
    <property type="entry name" value="EGF/Laminin"/>
    <property type="match status" value="2"/>
</dbReference>
<keyword evidence="21" id="KW-0675">Receptor</keyword>
<dbReference type="GO" id="GO:0016477">
    <property type="term" value="P:cell migration"/>
    <property type="evidence" value="ECO:0007669"/>
    <property type="project" value="TreeGrafter"/>
</dbReference>
<reference evidence="31 32" key="1">
    <citation type="submission" date="2025-04" db="UniProtKB">
        <authorList>
            <consortium name="RefSeq"/>
        </authorList>
    </citation>
    <scope>IDENTIFICATION</scope>
    <source>
        <tissue evidence="31 32">Ear skin</tissue>
    </source>
</reference>
<evidence type="ECO:0000313" key="32">
    <source>
        <dbReference type="RefSeq" id="XP_032312707.1"/>
    </source>
</evidence>
<evidence type="ECO:0000256" key="6">
    <source>
        <dbReference type="ARBA" id="ARBA00022536"/>
    </source>
</evidence>
<keyword evidence="7" id="KW-0597">Phosphoprotein</keyword>
<evidence type="ECO:0000256" key="28">
    <source>
        <dbReference type="SAM" id="SignalP"/>
    </source>
</evidence>
<dbReference type="Pfam" id="PF03160">
    <property type="entry name" value="Calx-beta"/>
    <property type="match status" value="1"/>
</dbReference>
<dbReference type="PANTHER" id="PTHR10082:SF42">
    <property type="entry name" value="INTEGRIN BETA-4"/>
    <property type="match status" value="1"/>
</dbReference>
<feature type="domain" description="Fibronectin type-III" evidence="29">
    <location>
        <begin position="1598"/>
        <end position="1693"/>
    </location>
</feature>
<keyword evidence="30" id="KW-1185">Reference proteome</keyword>
<dbReference type="Proteomes" id="UP000694856">
    <property type="component" value="Chromosome 16"/>
</dbReference>
<comment type="similarity">
    <text evidence="4 25">Belongs to the integrin beta chain family.</text>
</comment>
<evidence type="ECO:0000256" key="4">
    <source>
        <dbReference type="ARBA" id="ARBA00007449"/>
    </source>
</evidence>
<gene>
    <name evidence="31 32 33" type="primary">ITGB4</name>
</gene>
<dbReference type="SUPFAM" id="SSF49265">
    <property type="entry name" value="Fibronectin type III"/>
    <property type="match status" value="2"/>
</dbReference>
<dbReference type="RefSeq" id="XP_032312706.1">
    <property type="nucleotide sequence ID" value="XM_032456815.1"/>
</dbReference>
<evidence type="ECO:0000256" key="5">
    <source>
        <dbReference type="ARBA" id="ARBA00022475"/>
    </source>
</evidence>
<dbReference type="SUPFAM" id="SSF53300">
    <property type="entry name" value="vWA-like"/>
    <property type="match status" value="1"/>
</dbReference>
<keyword evidence="6" id="KW-0245">EGF-like domain</keyword>
<keyword evidence="12" id="KW-0106">Calcium</keyword>
<feature type="region of interest" description="Disordered" evidence="26">
    <location>
        <begin position="1115"/>
        <end position="1146"/>
    </location>
</feature>
<dbReference type="Pfam" id="PF00041">
    <property type="entry name" value="fn3"/>
    <property type="match status" value="4"/>
</dbReference>
<feature type="domain" description="Fibronectin type-III" evidence="29">
    <location>
        <begin position="1130"/>
        <end position="1219"/>
    </location>
</feature>
<keyword evidence="13" id="KW-0460">Magnesium</keyword>
<dbReference type="FunFam" id="2.60.40.1510:FF:000006">
    <property type="entry name" value="Integrin beta"/>
    <property type="match status" value="1"/>
</dbReference>
<dbReference type="GO" id="GO:0007229">
    <property type="term" value="P:integrin-mediated signaling pathway"/>
    <property type="evidence" value="ECO:0007669"/>
    <property type="project" value="UniProtKB-KW"/>
</dbReference>
<keyword evidence="22" id="KW-0325">Glycoprotein</keyword>
<dbReference type="InterPro" id="IPR003961">
    <property type="entry name" value="FN3_dom"/>
</dbReference>
<dbReference type="Pfam" id="PF00362">
    <property type="entry name" value="Integrin_beta"/>
    <property type="match status" value="1"/>
</dbReference>
<evidence type="ECO:0000256" key="20">
    <source>
        <dbReference type="ARBA" id="ARBA00023157"/>
    </source>
</evidence>
<evidence type="ECO:0000256" key="16">
    <source>
        <dbReference type="ARBA" id="ARBA00022989"/>
    </source>
</evidence>
<evidence type="ECO:0000256" key="8">
    <source>
        <dbReference type="ARBA" id="ARBA00022692"/>
    </source>
</evidence>
<dbReference type="GO" id="GO:0008305">
    <property type="term" value="C:integrin complex"/>
    <property type="evidence" value="ECO:0007669"/>
    <property type="project" value="InterPro"/>
</dbReference>
<evidence type="ECO:0000256" key="11">
    <source>
        <dbReference type="ARBA" id="ARBA00022737"/>
    </source>
</evidence>
<dbReference type="SMART" id="SM01242">
    <property type="entry name" value="Integrin_B_tail"/>
    <property type="match status" value="1"/>
</dbReference>
<dbReference type="PROSITE" id="PS52047">
    <property type="entry name" value="I_EGF_2"/>
    <property type="match status" value="3"/>
</dbReference>
<evidence type="ECO:0000256" key="3">
    <source>
        <dbReference type="ARBA" id="ARBA00004251"/>
    </source>
</evidence>
<evidence type="ECO:0000259" key="29">
    <source>
        <dbReference type="PROSITE" id="PS50853"/>
    </source>
</evidence>
<keyword evidence="16 27" id="KW-1133">Transmembrane helix</keyword>
<dbReference type="GO" id="GO:0030056">
    <property type="term" value="C:hemidesmosome"/>
    <property type="evidence" value="ECO:0007669"/>
    <property type="project" value="UniProtKB-SubCell"/>
</dbReference>
<keyword evidence="8 25" id="KW-0812">Transmembrane</keyword>
<feature type="domain" description="Fibronectin type-III" evidence="29">
    <location>
        <begin position="1711"/>
        <end position="1807"/>
    </location>
</feature>
<evidence type="ECO:0000256" key="13">
    <source>
        <dbReference type="ARBA" id="ARBA00022842"/>
    </source>
</evidence>
<dbReference type="GO" id="GO:0007160">
    <property type="term" value="P:cell-matrix adhesion"/>
    <property type="evidence" value="ECO:0007669"/>
    <property type="project" value="InterPro"/>
</dbReference>
<dbReference type="FunFam" id="3.30.1680.10:FF:000002">
    <property type="entry name" value="Integrin beta"/>
    <property type="match status" value="1"/>
</dbReference>
<evidence type="ECO:0000256" key="18">
    <source>
        <dbReference type="ARBA" id="ARBA00023136"/>
    </source>
</evidence>
<dbReference type="FunFam" id="2.60.40.10:FF:000146">
    <property type="entry name" value="Integrin beta"/>
    <property type="match status" value="2"/>
</dbReference>
<evidence type="ECO:0000256" key="22">
    <source>
        <dbReference type="ARBA" id="ARBA00023180"/>
    </source>
</evidence>
<evidence type="ECO:0000313" key="33">
    <source>
        <dbReference type="RefSeq" id="XP_032312708.1"/>
    </source>
</evidence>
<dbReference type="InterPro" id="IPR015812">
    <property type="entry name" value="Integrin_bsu"/>
</dbReference>
<dbReference type="GO" id="GO:0005925">
    <property type="term" value="C:focal adhesion"/>
    <property type="evidence" value="ECO:0007669"/>
    <property type="project" value="UniProtKB-SubCell"/>
</dbReference>
<keyword evidence="11" id="KW-0677">Repeat</keyword>
<evidence type="ECO:0000256" key="2">
    <source>
        <dbReference type="ARBA" id="ARBA00004246"/>
    </source>
</evidence>
<proteinExistence type="inferred from homology"/>
<dbReference type="SMART" id="SM00187">
    <property type="entry name" value="INB"/>
    <property type="match status" value="1"/>
</dbReference>
<dbReference type="InterPro" id="IPR003644">
    <property type="entry name" value="Calx_beta"/>
</dbReference>
<evidence type="ECO:0000256" key="17">
    <source>
        <dbReference type="ARBA" id="ARBA00023037"/>
    </source>
</evidence>
<dbReference type="Gene3D" id="3.40.50.410">
    <property type="entry name" value="von Willebrand factor, type A domain"/>
    <property type="match status" value="1"/>
</dbReference>
<keyword evidence="9" id="KW-0479">Metal-binding</keyword>
<dbReference type="SMART" id="SM00237">
    <property type="entry name" value="Calx_beta"/>
    <property type="match status" value="1"/>
</dbReference>
<dbReference type="SUPFAM" id="SSF141072">
    <property type="entry name" value="CalX-like"/>
    <property type="match status" value="1"/>
</dbReference>
<keyword evidence="18 27" id="KW-0472">Membrane</keyword>
<keyword evidence="15" id="KW-0965">Cell junction</keyword>
<dbReference type="InterPro" id="IPR033760">
    <property type="entry name" value="Integrin_beta_N"/>
</dbReference>
<dbReference type="FunFam" id="2.10.25.10:FF:000215">
    <property type="entry name" value="Integrin beta"/>
    <property type="match status" value="1"/>
</dbReference>
<dbReference type="InterPro" id="IPR002369">
    <property type="entry name" value="Integrin_bsu_VWA"/>
</dbReference>
<dbReference type="InterPro" id="IPR036349">
    <property type="entry name" value="Integrin_bsu_tail_dom_sf"/>
</dbReference>
<dbReference type="FunFam" id="4.10.1240.30:FF:000003">
    <property type="entry name" value="Integrin beta"/>
    <property type="match status" value="1"/>
</dbReference>
<evidence type="ECO:0000313" key="31">
    <source>
        <dbReference type="RefSeq" id="XP_032312706.1"/>
    </source>
</evidence>
<feature type="chain" id="PRO_5044667077" description="Integrin beta" evidence="28">
    <location>
        <begin position="28"/>
        <end position="1890"/>
    </location>
</feature>
<evidence type="ECO:0000256" key="1">
    <source>
        <dbReference type="ARBA" id="ARBA00004193"/>
    </source>
</evidence>
<dbReference type="SUPFAM" id="SSF103575">
    <property type="entry name" value="Plexin repeat"/>
    <property type="match status" value="1"/>
</dbReference>
<feature type="compositionally biased region" description="Gly residues" evidence="26">
    <location>
        <begin position="1422"/>
        <end position="1431"/>
    </location>
</feature>
<evidence type="ECO:0000256" key="23">
    <source>
        <dbReference type="ARBA" id="ARBA00023288"/>
    </source>
</evidence>
<dbReference type="InterPro" id="IPR038081">
    <property type="entry name" value="CalX-like_sf"/>
</dbReference>